<comment type="caution">
    <text evidence="1">The sequence shown here is derived from an EMBL/GenBank/DDBJ whole genome shotgun (WGS) entry which is preliminary data.</text>
</comment>
<evidence type="ECO:0000313" key="1">
    <source>
        <dbReference type="EMBL" id="RFN43271.1"/>
    </source>
</evidence>
<sequence length="212" mass="23187">MKLTNFPVLIPAFTAQIAIRDPLIISSNLVNIPFVPNAGTLISEPGYEPSIDAKFIHGSDFLRRDPDGQRVKLEVTSVAHDTSGAVMRFSYNGVVYMEGDEGKVIRGDANATTTGFGNAFVQIRFETDAPGLKVLQDKLYVGSGRFVIEADKPVVVEYKISEFRVCPDLWLPSLQSTVSTKHFSRGPENSSPQLFVAAEICFVMSPPPFSSV</sequence>
<dbReference type="Pfam" id="PF11578">
    <property type="entry name" value="DUF3237"/>
    <property type="match status" value="1"/>
</dbReference>
<dbReference type="AlphaFoldDB" id="A0A395M5V8"/>
<reference evidence="1 2" key="1">
    <citation type="journal article" date="2018" name="PLoS Pathog.">
        <title>Evolution of structural diversity of trichothecenes, a family of toxins produced by plant pathogenic and entomopathogenic fungi.</title>
        <authorList>
            <person name="Proctor R.H."/>
            <person name="McCormick S.P."/>
            <person name="Kim H.S."/>
            <person name="Cardoza R.E."/>
            <person name="Stanley A.M."/>
            <person name="Lindo L."/>
            <person name="Kelly A."/>
            <person name="Brown D.W."/>
            <person name="Lee T."/>
            <person name="Vaughan M.M."/>
            <person name="Alexander N.J."/>
            <person name="Busman M."/>
            <person name="Gutierrez S."/>
        </authorList>
    </citation>
    <scope>NUCLEOTIDE SEQUENCE [LARGE SCALE GENOMIC DNA]</scope>
    <source>
        <strain evidence="1 2">NRRL 13405</strain>
    </source>
</reference>
<keyword evidence="2" id="KW-1185">Reference proteome</keyword>
<proteinExistence type="predicted"/>
<accession>A0A395M5V8</accession>
<name>A0A395M5V8_9HYPO</name>
<protein>
    <submittedName>
        <fullName evidence="1">Uncharacterized protein</fullName>
    </submittedName>
</protein>
<organism evidence="1 2">
    <name type="scientific">Fusarium flagelliforme</name>
    <dbReference type="NCBI Taxonomy" id="2675880"/>
    <lineage>
        <taxon>Eukaryota</taxon>
        <taxon>Fungi</taxon>
        <taxon>Dikarya</taxon>
        <taxon>Ascomycota</taxon>
        <taxon>Pezizomycotina</taxon>
        <taxon>Sordariomycetes</taxon>
        <taxon>Hypocreomycetidae</taxon>
        <taxon>Hypocreales</taxon>
        <taxon>Nectriaceae</taxon>
        <taxon>Fusarium</taxon>
        <taxon>Fusarium incarnatum-equiseti species complex</taxon>
    </lineage>
</organism>
<gene>
    <name evidence="1" type="ORF">FIE12Z_12497</name>
</gene>
<evidence type="ECO:0000313" key="2">
    <source>
        <dbReference type="Proteomes" id="UP000265631"/>
    </source>
</evidence>
<dbReference type="Gene3D" id="2.40.160.20">
    <property type="match status" value="1"/>
</dbReference>
<dbReference type="EMBL" id="PXXK01000600">
    <property type="protein sequence ID" value="RFN43271.1"/>
    <property type="molecule type" value="Genomic_DNA"/>
</dbReference>
<dbReference type="Proteomes" id="UP000265631">
    <property type="component" value="Unassembled WGS sequence"/>
</dbReference>